<reference evidence="1" key="1">
    <citation type="journal article" date="2019" name="bioRxiv">
        <title>The Genome of the Zebra Mussel, Dreissena polymorpha: A Resource for Invasive Species Research.</title>
        <authorList>
            <person name="McCartney M.A."/>
            <person name="Auch B."/>
            <person name="Kono T."/>
            <person name="Mallez S."/>
            <person name="Zhang Y."/>
            <person name="Obille A."/>
            <person name="Becker A."/>
            <person name="Abrahante J.E."/>
            <person name="Garbe J."/>
            <person name="Badalamenti J.P."/>
            <person name="Herman A."/>
            <person name="Mangelson H."/>
            <person name="Liachko I."/>
            <person name="Sullivan S."/>
            <person name="Sone E.D."/>
            <person name="Koren S."/>
            <person name="Silverstein K.A.T."/>
            <person name="Beckman K.B."/>
            <person name="Gohl D.M."/>
        </authorList>
    </citation>
    <scope>NUCLEOTIDE SEQUENCE</scope>
    <source>
        <strain evidence="1">Duluth1</strain>
        <tissue evidence="1">Whole animal</tissue>
    </source>
</reference>
<protein>
    <submittedName>
        <fullName evidence="1">Uncharacterized protein</fullName>
    </submittedName>
</protein>
<proteinExistence type="predicted"/>
<evidence type="ECO:0000313" key="2">
    <source>
        <dbReference type="Proteomes" id="UP000828390"/>
    </source>
</evidence>
<name>A0A9D4BEK6_DREPO</name>
<sequence length="81" mass="9563">MMLIEVVSYVRLDQLIRIPHEKRKTRPRHDRYIMSCIRMAHPDTIKQLRPIPAFTVLFCLVAINVKILSSSRGLNPRPPEW</sequence>
<evidence type="ECO:0000313" key="1">
    <source>
        <dbReference type="EMBL" id="KAH3691833.1"/>
    </source>
</evidence>
<keyword evidence="2" id="KW-1185">Reference proteome</keyword>
<gene>
    <name evidence="1" type="ORF">DPMN_191011</name>
</gene>
<comment type="caution">
    <text evidence="1">The sequence shown here is derived from an EMBL/GenBank/DDBJ whole genome shotgun (WGS) entry which is preliminary data.</text>
</comment>
<organism evidence="1 2">
    <name type="scientific">Dreissena polymorpha</name>
    <name type="common">Zebra mussel</name>
    <name type="synonym">Mytilus polymorpha</name>
    <dbReference type="NCBI Taxonomy" id="45954"/>
    <lineage>
        <taxon>Eukaryota</taxon>
        <taxon>Metazoa</taxon>
        <taxon>Spiralia</taxon>
        <taxon>Lophotrochozoa</taxon>
        <taxon>Mollusca</taxon>
        <taxon>Bivalvia</taxon>
        <taxon>Autobranchia</taxon>
        <taxon>Heteroconchia</taxon>
        <taxon>Euheterodonta</taxon>
        <taxon>Imparidentia</taxon>
        <taxon>Neoheterodontei</taxon>
        <taxon>Myida</taxon>
        <taxon>Dreissenoidea</taxon>
        <taxon>Dreissenidae</taxon>
        <taxon>Dreissena</taxon>
    </lineage>
</organism>
<accession>A0A9D4BEK6</accession>
<reference evidence="1" key="2">
    <citation type="submission" date="2020-11" db="EMBL/GenBank/DDBJ databases">
        <authorList>
            <person name="McCartney M.A."/>
            <person name="Auch B."/>
            <person name="Kono T."/>
            <person name="Mallez S."/>
            <person name="Becker A."/>
            <person name="Gohl D.M."/>
            <person name="Silverstein K.A.T."/>
            <person name="Koren S."/>
            <person name="Bechman K.B."/>
            <person name="Herman A."/>
            <person name="Abrahante J.E."/>
            <person name="Garbe J."/>
        </authorList>
    </citation>
    <scope>NUCLEOTIDE SEQUENCE</scope>
    <source>
        <strain evidence="1">Duluth1</strain>
        <tissue evidence="1">Whole animal</tissue>
    </source>
</reference>
<dbReference type="Proteomes" id="UP000828390">
    <property type="component" value="Unassembled WGS sequence"/>
</dbReference>
<dbReference type="EMBL" id="JAIWYP010000029">
    <property type="protein sequence ID" value="KAH3691833.1"/>
    <property type="molecule type" value="Genomic_DNA"/>
</dbReference>
<dbReference type="AlphaFoldDB" id="A0A9D4BEK6"/>